<dbReference type="InterPro" id="IPR040398">
    <property type="entry name" value="Not1"/>
</dbReference>
<dbReference type="PANTHER" id="PTHR13162">
    <property type="entry name" value="CCR4-NOT TRANSCRIPTION COMPLEX"/>
    <property type="match status" value="1"/>
</dbReference>
<evidence type="ECO:0000313" key="10">
    <source>
        <dbReference type="Proteomes" id="UP000264353"/>
    </source>
</evidence>
<dbReference type="GO" id="GO:0000289">
    <property type="term" value="P:nuclear-transcribed mRNA poly(A) tail shortening"/>
    <property type="evidence" value="ECO:0007669"/>
    <property type="project" value="UniProtKB-ARBA"/>
</dbReference>
<evidence type="ECO:0000259" key="6">
    <source>
        <dbReference type="Pfam" id="PF04054"/>
    </source>
</evidence>
<evidence type="ECO:0000256" key="3">
    <source>
        <dbReference type="ARBA" id="ARBA00023015"/>
    </source>
</evidence>
<dbReference type="FunFam" id="1.25.40.180:FF:000012">
    <property type="entry name" value="Ccr4-Not transcription complex subunit"/>
    <property type="match status" value="1"/>
</dbReference>
<evidence type="ECO:0000256" key="4">
    <source>
        <dbReference type="ARBA" id="ARBA00023163"/>
    </source>
</evidence>
<dbReference type="Proteomes" id="UP000264353">
    <property type="component" value="Chromosome A9"/>
</dbReference>
<keyword evidence="5" id="KW-0539">Nucleus</keyword>
<dbReference type="Gene3D" id="1.25.40.790">
    <property type="match status" value="1"/>
</dbReference>
<keyword evidence="2" id="KW-0678">Repressor</keyword>
<proteinExistence type="predicted"/>
<dbReference type="GO" id="GO:0017148">
    <property type="term" value="P:negative regulation of translation"/>
    <property type="evidence" value="ECO:0007669"/>
    <property type="project" value="InterPro"/>
</dbReference>
<dbReference type="Pfam" id="PF04054">
    <property type="entry name" value="Not1"/>
    <property type="match status" value="1"/>
</dbReference>
<dbReference type="GO" id="GO:0005634">
    <property type="term" value="C:nucleus"/>
    <property type="evidence" value="ECO:0007669"/>
    <property type="project" value="UniProtKB-SubCell"/>
</dbReference>
<name>A0A397XY64_BRACM</name>
<dbReference type="InterPro" id="IPR032191">
    <property type="entry name" value="CNOT1_CAF1_bind"/>
</dbReference>
<keyword evidence="4" id="KW-0804">Transcription</keyword>
<dbReference type="Gene3D" id="1.25.40.180">
    <property type="match status" value="1"/>
</dbReference>
<evidence type="ECO:0008006" key="11">
    <source>
        <dbReference type="Google" id="ProtNLM"/>
    </source>
</evidence>
<dbReference type="Pfam" id="PF16418">
    <property type="entry name" value="CNOT1_HEAT"/>
    <property type="match status" value="1"/>
</dbReference>
<dbReference type="InterPro" id="IPR007196">
    <property type="entry name" value="CCR4-Not_Not1_C"/>
</dbReference>
<dbReference type="Pfam" id="PF16415">
    <property type="entry name" value="CNOT1_CAF1_bind"/>
    <property type="match status" value="1"/>
</dbReference>
<keyword evidence="3" id="KW-0805">Transcription regulation</keyword>
<feature type="domain" description="CCR4-Not complex component Not1 C-terminal" evidence="6">
    <location>
        <begin position="1111"/>
        <end position="1472"/>
    </location>
</feature>
<dbReference type="Gene3D" id="1.25.40.800">
    <property type="match status" value="1"/>
</dbReference>
<evidence type="ECO:0000256" key="5">
    <source>
        <dbReference type="ARBA" id="ARBA00023242"/>
    </source>
</evidence>
<sequence>MAFTIASRFTASFWVLRPRSWSEMRSIRFRLARCAAKSEHLVPKLRRTPPSGGGGDANSASAIIPCLLCCTGNVNTNNKPNANERTNDRISKSFQLDSCIEVGSPMAMLMIPSKVSSHVRFLLMEFNDSDYHSLAQEICEFFDYGVETSICVLKTCFTFWKEGHTNRLQIENVVSLVLKRVLEMPYFATLLSCALQGFEVTPEFVTAFHSDASTSDSFMQILSCHQSSDKLQFVPNPFPSVGLHEADVFRSMDLNSLDAILTETAKETSVGDLIEELGYGFTSDASLCKEILSLFLPLTEAAISRILVVVVRTYAGLKDNYDAFLTFSSSLGCCTPTELHTPKSWNVDILFETIKQLAPGTIWPTVIENLDHEGFDIPNMEAFLFFMMVVRNICKDPFPLHAICSFVWKNMEGQLSFLKHAVLAPPEIFTFVHSTRKLLPMDIDEQLALSNHAWRSLDLLDVLCQLAESGHAVSVRSLLQYPLVHCPRTLLLGMTHIETACNIIQREVVSDLLPLMIKNTQDIGFVLNLWQLNREFVIWGLLDAQNLGPDSMLRIIDIFHELKILSSVINSVPLSLGIKLAILASQRGFLEIESWLSKCIFLYKDVLFEECLKVIKDIHFQKSKDIFSKQFRSTDLMSDLCLDATSFLLNALKPHTNVITSRQLFEELEKVHEAVLNIGTFVAAAERKDNPIEAPPSEVQDKIYFIMNNVSAANVESKGKEFSEILSIQYYPWFAQYMVIKRVSTEQQFHDLYLKFLDKVNSQQLYKEIVQASYENCKVLLGSALIKSDSEERSLLKNLGSWLGKVTIGRNRVLRACEIDPKSLIIDAYEKGLLIAILPFTAKVLESCQSSIAYQPPNPWTMPILGLLSEIYSMPNLKMNLKFEIEIFFKNIGVNIKSVKPTSLLKNRNREIDGNPDFRNKDVGMAQGSRPQMIDEFKSENISPQNHVELPTNAGIHYAGVHSKLLPQATMLFSEWCQICSHPGENDASRTRHVFHLYQSGLLKGDDKTESFFRILTEYSIAHCISSRETNSGALQSTQEVLEPSFIAIDIYAKLVFSILDYFREQEFSCKSFLLSKIVTVIVRSILKDADDEKTPLYPRPYFRLFINLLLDLSSWDHITDSENYQVLVVFANAFHALQPLKIPAFSLAWLELVSHRSFMLKLLSLNGQKGWPYAQHLLVGLLQFLEPFLRSAELSGPVYLLYKGTLEVLLMLLHEYPEFLCGYHFTFCNVIPPSCVQMRNIILGAYPRNMRVPDPSTPNLMIDRLPQIVEAPCILSEIDALLKQKRMKSHLDEYLSMRQHDFSFLNGLKHNLLFRNSEADSAGTRYNVPLVNALVLYVGLQAIQQLQADVSESRSNAHTAAMQMFKALSCELDAEGLYLLLSAIANQLGHPNRHTHYFSYIMLYLFFESDQEIIKEQVTRVLLERLTVKGPHPWGLVFTVTELTKNPRYGFREQGFIRCAPGIEEVFESVASSEAGVNT</sequence>
<comment type="subcellular location">
    <subcellularLocation>
        <location evidence="1">Nucleus</location>
    </subcellularLocation>
</comment>
<dbReference type="EMBL" id="CM010636">
    <property type="protein sequence ID" value="RID43146.1"/>
    <property type="molecule type" value="Genomic_DNA"/>
</dbReference>
<evidence type="ECO:0000313" key="9">
    <source>
        <dbReference type="EMBL" id="RID43146.1"/>
    </source>
</evidence>
<organism evidence="9 10">
    <name type="scientific">Brassica campestris</name>
    <name type="common">Field mustard</name>
    <dbReference type="NCBI Taxonomy" id="3711"/>
    <lineage>
        <taxon>Eukaryota</taxon>
        <taxon>Viridiplantae</taxon>
        <taxon>Streptophyta</taxon>
        <taxon>Embryophyta</taxon>
        <taxon>Tracheophyta</taxon>
        <taxon>Spermatophyta</taxon>
        <taxon>Magnoliopsida</taxon>
        <taxon>eudicotyledons</taxon>
        <taxon>Gunneridae</taxon>
        <taxon>Pentapetalae</taxon>
        <taxon>rosids</taxon>
        <taxon>malvids</taxon>
        <taxon>Brassicales</taxon>
        <taxon>Brassicaceae</taxon>
        <taxon>Brassiceae</taxon>
        <taxon>Brassica</taxon>
    </lineage>
</organism>
<dbReference type="GO" id="GO:0030015">
    <property type="term" value="C:CCR4-NOT core complex"/>
    <property type="evidence" value="ECO:0007669"/>
    <property type="project" value="InterPro"/>
</dbReference>
<accession>A0A397XY64</accession>
<evidence type="ECO:0000259" key="7">
    <source>
        <dbReference type="Pfam" id="PF16415"/>
    </source>
</evidence>
<evidence type="ECO:0000256" key="2">
    <source>
        <dbReference type="ARBA" id="ARBA00022491"/>
    </source>
</evidence>
<feature type="domain" description="CCR4-NOT transcription complex subunit 1 HEAT repeat" evidence="8">
    <location>
        <begin position="506"/>
        <end position="653"/>
    </location>
</feature>
<feature type="domain" description="CCR4-NOT transcription complex subunit 1 CAF1-binding" evidence="7">
    <location>
        <begin position="692"/>
        <end position="911"/>
    </location>
</feature>
<dbReference type="InterPro" id="IPR032194">
    <property type="entry name" value="CNOT1_HEAT"/>
</dbReference>
<evidence type="ECO:0000256" key="1">
    <source>
        <dbReference type="ARBA" id="ARBA00004123"/>
    </source>
</evidence>
<dbReference type="PANTHER" id="PTHR13162:SF15">
    <property type="entry name" value="CCR4-NOT COMPLEX COMPONENT NOT1 C-TERMINAL DOMAIN-CONTAINING PROTEIN"/>
    <property type="match status" value="1"/>
</dbReference>
<protein>
    <recommendedName>
        <fullName evidence="11">CCR4-Not complex component Not1 C-terminal domain-containing protein</fullName>
    </recommendedName>
</protein>
<reference evidence="9 10" key="1">
    <citation type="submission" date="2018-06" db="EMBL/GenBank/DDBJ databases">
        <title>WGS assembly of Brassica rapa FPsc.</title>
        <authorList>
            <person name="Bowman J."/>
            <person name="Kohchi T."/>
            <person name="Yamato K."/>
            <person name="Jenkins J."/>
            <person name="Shu S."/>
            <person name="Ishizaki K."/>
            <person name="Yamaoka S."/>
            <person name="Nishihama R."/>
            <person name="Nakamura Y."/>
            <person name="Berger F."/>
            <person name="Adam C."/>
            <person name="Aki S."/>
            <person name="Althoff F."/>
            <person name="Araki T."/>
            <person name="Arteaga-Vazquez M."/>
            <person name="Balasubrmanian S."/>
            <person name="Bauer D."/>
            <person name="Boehm C."/>
            <person name="Briginshaw L."/>
            <person name="Caballero-Perez J."/>
            <person name="Catarino B."/>
            <person name="Chen F."/>
            <person name="Chiyoda S."/>
            <person name="Chovatia M."/>
            <person name="Davies K."/>
            <person name="Delmans M."/>
            <person name="Demura T."/>
            <person name="Dierschke T."/>
            <person name="Dolan L."/>
            <person name="Dorantes-Acosta A."/>
            <person name="Eklund D."/>
            <person name="Florent S."/>
            <person name="Flores-Sandoval E."/>
            <person name="Fujiyama A."/>
            <person name="Fukuzawa H."/>
            <person name="Galik B."/>
            <person name="Grimanelli D."/>
            <person name="Grimwood J."/>
            <person name="Grossniklaus U."/>
            <person name="Hamada T."/>
            <person name="Haseloff J."/>
            <person name="Hetherington A."/>
            <person name="Higo A."/>
            <person name="Hirakawa Y."/>
            <person name="Hundley H."/>
            <person name="Ikeda Y."/>
            <person name="Inoue K."/>
            <person name="Inoue S."/>
            <person name="Ishida S."/>
            <person name="Jia Q."/>
            <person name="Kakita M."/>
            <person name="Kanazawa T."/>
            <person name="Kawai Y."/>
            <person name="Kawashima T."/>
            <person name="Kennedy M."/>
            <person name="Kinose K."/>
            <person name="Kinoshita T."/>
            <person name="Kohara Y."/>
            <person name="Koide E."/>
            <person name="Komatsu K."/>
            <person name="Kopischke S."/>
            <person name="Kubo M."/>
            <person name="Kyozuka J."/>
            <person name="Lagercrantz U."/>
            <person name="Lin S."/>
            <person name="Lindquist E."/>
            <person name="Lipzen A."/>
            <person name="Lu C."/>
            <person name="Luna E."/>
            <person name="Martienssen R."/>
            <person name="Minamino N."/>
            <person name="Mizutani M."/>
            <person name="Mizutani M."/>
            <person name="Mochizuki N."/>
            <person name="Monte I."/>
            <person name="Mosher R."/>
            <person name="Nagasaki H."/>
            <person name="Nakagami H."/>
            <person name="Naramoto S."/>
            <person name="Nishitani K."/>
            <person name="Ohtani M."/>
            <person name="Okamoto T."/>
            <person name="Okumura M."/>
            <person name="Phillips J."/>
            <person name="Pollak B."/>
            <person name="Reinders A."/>
            <person name="Roevekamp M."/>
            <person name="Sano R."/>
            <person name="Sawa S."/>
            <person name="Schmid M."/>
            <person name="Shirakawa M."/>
            <person name="Solano R."/>
            <person name="Spunde A."/>
            <person name="Suetsugu N."/>
            <person name="Sugano S."/>
            <person name="Sugiyama A."/>
            <person name="Sun R."/>
            <person name="Suzuki Y."/>
            <person name="Takenaka M."/>
            <person name="Takezawa D."/>
            <person name="Tomogane H."/>
            <person name="Tsuzuki M."/>
            <person name="Ueda T."/>
            <person name="Umeda M."/>
            <person name="Ward J."/>
            <person name="Watanabe Y."/>
            <person name="Yazaki K."/>
            <person name="Yokoyama R."/>
            <person name="Yoshitake Y."/>
            <person name="Yotsui I."/>
            <person name="Zachgo S."/>
            <person name="Schmutz J."/>
        </authorList>
    </citation>
    <scope>NUCLEOTIDE SEQUENCE [LARGE SCALE GENOMIC DNA]</scope>
    <source>
        <strain evidence="10">cv. B-3</strain>
    </source>
</reference>
<gene>
    <name evidence="9" type="ORF">BRARA_I00027</name>
</gene>
<evidence type="ECO:0000259" key="8">
    <source>
        <dbReference type="Pfam" id="PF16418"/>
    </source>
</evidence>
<dbReference type="FunFam" id="1.25.40.790:FF:000002">
    <property type="entry name" value="Transcription regulator"/>
    <property type="match status" value="1"/>
</dbReference>